<feature type="domain" description="Ig-like" evidence="8">
    <location>
        <begin position="1519"/>
        <end position="1606"/>
    </location>
</feature>
<feature type="domain" description="Ig-like" evidence="8">
    <location>
        <begin position="1064"/>
        <end position="1132"/>
    </location>
</feature>
<gene>
    <name evidence="9" type="ORF">LNINA_LOCUS2489</name>
</gene>
<name>A0AAV1J250_9NEOP</name>
<feature type="domain" description="Ig-like" evidence="8">
    <location>
        <begin position="598"/>
        <end position="684"/>
    </location>
</feature>
<dbReference type="InterPro" id="IPR050958">
    <property type="entry name" value="Cell_Adh-Cytoskel_Orgn"/>
</dbReference>
<dbReference type="GO" id="GO:0030424">
    <property type="term" value="C:axon"/>
    <property type="evidence" value="ECO:0007669"/>
    <property type="project" value="TreeGrafter"/>
</dbReference>
<feature type="domain" description="Ig-like" evidence="8">
    <location>
        <begin position="1245"/>
        <end position="1319"/>
    </location>
</feature>
<keyword evidence="10" id="KW-1185">Reference proteome</keyword>
<accession>A0AAV1J250</accession>
<comment type="subcellular location">
    <subcellularLocation>
        <location evidence="1">Secreted</location>
    </subcellularLocation>
</comment>
<dbReference type="InterPro" id="IPR003599">
    <property type="entry name" value="Ig_sub"/>
</dbReference>
<dbReference type="Pfam" id="PF23560">
    <property type="entry name" value="GBD_Hemicentin"/>
    <property type="match status" value="1"/>
</dbReference>
<dbReference type="GO" id="GO:0005576">
    <property type="term" value="C:extracellular region"/>
    <property type="evidence" value="ECO:0007669"/>
    <property type="project" value="UniProtKB-SubCell"/>
</dbReference>
<dbReference type="SUPFAM" id="SSF48726">
    <property type="entry name" value="Immunoglobulin"/>
    <property type="match status" value="12"/>
</dbReference>
<feature type="domain" description="Ig-like" evidence="8">
    <location>
        <begin position="1432"/>
        <end position="1500"/>
    </location>
</feature>
<dbReference type="InterPro" id="IPR036465">
    <property type="entry name" value="vWFA_dom_sf"/>
</dbReference>
<feature type="domain" description="Ig-like" evidence="8">
    <location>
        <begin position="1156"/>
        <end position="1237"/>
    </location>
</feature>
<evidence type="ECO:0000256" key="6">
    <source>
        <dbReference type="ARBA" id="ARBA00023319"/>
    </source>
</evidence>
<dbReference type="Pfam" id="PF13927">
    <property type="entry name" value="Ig_3"/>
    <property type="match status" value="7"/>
</dbReference>
<dbReference type="PANTHER" id="PTHR45080:SF8">
    <property type="entry name" value="IG-LIKE DOMAIN-CONTAINING PROTEIN"/>
    <property type="match status" value="1"/>
</dbReference>
<dbReference type="Pfam" id="PF00047">
    <property type="entry name" value="ig"/>
    <property type="match status" value="1"/>
</dbReference>
<dbReference type="GO" id="GO:0043025">
    <property type="term" value="C:neuronal cell body"/>
    <property type="evidence" value="ECO:0007669"/>
    <property type="project" value="TreeGrafter"/>
</dbReference>
<dbReference type="SUPFAM" id="SSF54060">
    <property type="entry name" value="His-Me finger endonucleases"/>
    <property type="match status" value="1"/>
</dbReference>
<dbReference type="SUPFAM" id="SSF53300">
    <property type="entry name" value="vWA-like"/>
    <property type="match status" value="1"/>
</dbReference>
<dbReference type="Gene3D" id="2.60.40.10">
    <property type="entry name" value="Immunoglobulins"/>
    <property type="match status" value="13"/>
</dbReference>
<dbReference type="InterPro" id="IPR013098">
    <property type="entry name" value="Ig_I-set"/>
</dbReference>
<comment type="caution">
    <text evidence="9">The sequence shown here is derived from an EMBL/GenBank/DDBJ whole genome shotgun (WGS) entry which is preliminary data.</text>
</comment>
<keyword evidence="5" id="KW-0325">Glycoprotein</keyword>
<feature type="domain" description="Ig-like" evidence="8">
    <location>
        <begin position="1335"/>
        <end position="1420"/>
    </location>
</feature>
<keyword evidence="6" id="KW-0393">Immunoglobulin domain</keyword>
<feature type="domain" description="Ig-like" evidence="8">
    <location>
        <begin position="966"/>
        <end position="1052"/>
    </location>
</feature>
<dbReference type="SMART" id="SM00409">
    <property type="entry name" value="IG"/>
    <property type="match status" value="14"/>
</dbReference>
<dbReference type="GO" id="GO:0007156">
    <property type="term" value="P:homophilic cell adhesion via plasma membrane adhesion molecules"/>
    <property type="evidence" value="ECO:0007669"/>
    <property type="project" value="TreeGrafter"/>
</dbReference>
<evidence type="ECO:0000256" key="2">
    <source>
        <dbReference type="ARBA" id="ARBA00022525"/>
    </source>
</evidence>
<dbReference type="GO" id="GO:0005886">
    <property type="term" value="C:plasma membrane"/>
    <property type="evidence" value="ECO:0007669"/>
    <property type="project" value="TreeGrafter"/>
</dbReference>
<proteinExistence type="predicted"/>
<dbReference type="EMBL" id="CAVLEF010000003">
    <property type="protein sequence ID" value="CAK1542611.1"/>
    <property type="molecule type" value="Genomic_DNA"/>
</dbReference>
<dbReference type="CDD" id="cd00096">
    <property type="entry name" value="Ig"/>
    <property type="match status" value="4"/>
</dbReference>
<sequence length="2089" mass="235345">MLFKKYCLAKLFTILFVNEVLSVDNKVSLTFVIDDTYSMDKEIEQVKARTNEVFDAVLDTNSSLIENFVLVTFNDPTAMLWADTTDRIEFKAKLDDIVTDGGDDCPEMAMEGILLAVENSRPNSLFYVMTDASAKDYLMYDEVIRRALKKFIQVTFLLTGSCSDEEDPDYQVYHKIAKATGGEVFNLEKEEIKKILDYILEMIADKKVTLRNQNFPLDNPENEITFSVDSKVNKVTLSLVGPYPSFIVQDDEGNKVPTTPIVTTNRISILKMEPVIPGNYKAVILSTNSENLHIKGSSDISFNYKFSTLPPTTKLDTVTRPIAGAETYLMIEFSNDEDDMKLETANLLDIQHNPIQDLALHIVNEKEKLYVTDKFVSPHEMFTIAINGVVIATNEIITRLSTTAVLPLDPTTEIQNEFQPIIEEIRIDDIESDEMDVKCKVLGSPEPEIVWTDNSGLSVNGKMSLVEVSNYISVLRINKKDDNTFTCTATNTLGSDVKTIAYNAPWQVPLIDKNKSKVFATQGDSLDIICRVLQGNPKPTFKWSFKPRDTGTFLDRSETGNSVHFDKLELVDDGTYACEARNLEGHDYWVLDVFVEYPPFFTSAVADKINSPEGTVVTLYCPVKGIPAPSIQWYFEGVEIKAGGKYELLADNNLSFSGTIQDTGVYKCEASNNLGGTSNEIQVNIHARSTAKLIPPNTKIFTLDTGRETTLDCETEGLPVPDIKWHYTGFDGCCQKDLLPDTGKHSLTLKSVEVSDAGYYICSAHIGDKWDSINYEVHVEDIPKEFQPTVEEIKVDDISSGDKVIRCTVKGNPEPNVIWTDKNGLSLNGKKSPKAVFTYISELKINKKDDNTYTCTASNKLGSHFKTVAYNAPLEAPLIDKSETRVFAKRGYSLDIFCRILQSNPKPTFKWSFKPRDTGTFLDRSETANSINFDKLELGDDGTYACEARNLEGHDYWVLDVFVEYPPFFTSAVADKINSPEGTVVTLYCPVKGIPAPSIQWYFEGVEIKAGGKYELLADNNLSFSGTIQDTGVYKCEASNNLGGTSNEIQVNIHARSTAKLIPPNTKIFTLDTGRETTLDCETEGLPVPDIKWHYTGFDGCCQKDLLPDTGKQSLTLKSVEVSDAGYYICSAHIGDKWDSINYEVHVEDIPKEFQPTVEEIKVDDISSGDKVIRCTVKGNPEPNVIWTDKNGLPLNGKKSPVEVFTYISELKINKRDDNTYTCTASNKLGSRFKTVAYDAPLEAPLIDKSQTRVFAKRGNSLDISCRIKKGNPSPTLKWYFKPRDAGTFLHRSGTEKLVHIDKLGLSDDGTYACEARNSEGRDYWTIDVFVEHPPFFTSVVEDKVNSLDGTIVTLNCPVKGTPAPSVRWYRNGVEITSGGKYKLFTDYSLSFISTILDTGDYKCEASNKFDTTSTEIHVNILATSTAKLIPPNTRVFTLEIGHTETLDCKTEGLPVPDIKWHYTGFDGCCKKDLVPDNGKQSLTLDQVKVTDAGYYVCSAHIGGKWDSINYEVHVIGLPWIENKLISKELTAVDGDLVLTIPCQAFGYPTPAIIWLRESYPLSLGNNVYVDNGVLIIKDVSKSLAGSYTCVASNKYGKASETFEVNVLPSPKPDSITMEMSIMKDKMTTIPCDLPHSPVDKLRWYKNGVLRRDQDLILYGEVSSEGTYTCRVSSLKGSKNYHIKIFINSPPSFTSDEVVWYWDAYKLKETQMYLLADKIGSYTCELENGFGYISRKFTIVAPNCTLNIATDFAKPEPLLLTSARLIPRFEVVKSVVHIPRDTTIFVSCQSSYIEYDNINLKTDSLELTCKKETNFVFKHSSKLQIDFRHLKCKEPVRASSKNSGILCSLQTKRNKLFRIGYKIRSQFLYVYELCYDLDTRTPIYTILLVHKSGVGIKPDRVEYENTKSTFIDMQSLYECDRQKWTISKRLGRDFHATDSGCFEKRQMNWEEIENRVHNKVKTLNNGIVEWTGVFQQLQLPTVFGIRVNINLSDKHGRQMSIPKYWWKVVRNEELQAGVVIVQVNVPDISSQREAESYVLCKDICHEVPWLKNDDWKDFRKGYVFCCSINDFHETTKEYYFRNKIRRVLL</sequence>
<evidence type="ECO:0000313" key="9">
    <source>
        <dbReference type="EMBL" id="CAK1542611.1"/>
    </source>
</evidence>
<evidence type="ECO:0000256" key="5">
    <source>
        <dbReference type="ARBA" id="ARBA00023180"/>
    </source>
</evidence>
<keyword evidence="4" id="KW-1015">Disulfide bond</keyword>
<feature type="domain" description="Ig-like" evidence="8">
    <location>
        <begin position="1611"/>
        <end position="1688"/>
    </location>
</feature>
<dbReference type="InterPro" id="IPR007110">
    <property type="entry name" value="Ig-like_dom"/>
</dbReference>
<dbReference type="Pfam" id="PF25106">
    <property type="entry name" value="VWA_4"/>
    <property type="match status" value="1"/>
</dbReference>
<dbReference type="GO" id="GO:0050808">
    <property type="term" value="P:synapse organization"/>
    <property type="evidence" value="ECO:0007669"/>
    <property type="project" value="TreeGrafter"/>
</dbReference>
<dbReference type="InterPro" id="IPR056861">
    <property type="entry name" value="HMCN1-like_VWA"/>
</dbReference>
<keyword evidence="3 7" id="KW-0732">Signal</keyword>
<dbReference type="SMART" id="SM00408">
    <property type="entry name" value="IGc2"/>
    <property type="match status" value="13"/>
</dbReference>
<protein>
    <recommendedName>
        <fullName evidence="8">Ig-like domain-containing protein</fullName>
    </recommendedName>
</protein>
<dbReference type="InterPro" id="IPR013151">
    <property type="entry name" value="Immunoglobulin_dom"/>
</dbReference>
<dbReference type="InterPro" id="IPR036179">
    <property type="entry name" value="Ig-like_dom_sf"/>
</dbReference>
<dbReference type="GO" id="GO:0032991">
    <property type="term" value="C:protein-containing complex"/>
    <property type="evidence" value="ECO:0007669"/>
    <property type="project" value="UniProtKB-ARBA"/>
</dbReference>
<reference evidence="9 10" key="1">
    <citation type="submission" date="2023-11" db="EMBL/GenBank/DDBJ databases">
        <authorList>
            <person name="Okamura Y."/>
        </authorList>
    </citation>
    <scope>NUCLEOTIDE SEQUENCE [LARGE SCALE GENOMIC DNA]</scope>
</reference>
<dbReference type="InterPro" id="IPR056475">
    <property type="entry name" value="GBD_Hemicentin/VWA7"/>
</dbReference>
<dbReference type="PANTHER" id="PTHR45080">
    <property type="entry name" value="CONTACTIN 5"/>
    <property type="match status" value="1"/>
</dbReference>
<evidence type="ECO:0000256" key="1">
    <source>
        <dbReference type="ARBA" id="ARBA00004613"/>
    </source>
</evidence>
<organism evidence="9 10">
    <name type="scientific">Leptosia nina</name>
    <dbReference type="NCBI Taxonomy" id="320188"/>
    <lineage>
        <taxon>Eukaryota</taxon>
        <taxon>Metazoa</taxon>
        <taxon>Ecdysozoa</taxon>
        <taxon>Arthropoda</taxon>
        <taxon>Hexapoda</taxon>
        <taxon>Insecta</taxon>
        <taxon>Pterygota</taxon>
        <taxon>Neoptera</taxon>
        <taxon>Endopterygota</taxon>
        <taxon>Lepidoptera</taxon>
        <taxon>Glossata</taxon>
        <taxon>Ditrysia</taxon>
        <taxon>Papilionoidea</taxon>
        <taxon>Pieridae</taxon>
        <taxon>Pierinae</taxon>
        <taxon>Leptosia</taxon>
    </lineage>
</organism>
<dbReference type="InterPro" id="IPR013783">
    <property type="entry name" value="Ig-like_fold"/>
</dbReference>
<evidence type="ECO:0000259" key="8">
    <source>
        <dbReference type="PROSITE" id="PS50835"/>
    </source>
</evidence>
<dbReference type="GO" id="GO:0008046">
    <property type="term" value="F:axon guidance receptor activity"/>
    <property type="evidence" value="ECO:0007669"/>
    <property type="project" value="TreeGrafter"/>
</dbReference>
<feature type="domain" description="Ig-like" evidence="8">
    <location>
        <begin position="696"/>
        <end position="764"/>
    </location>
</feature>
<feature type="chain" id="PRO_5043707285" description="Ig-like domain-containing protein" evidence="7">
    <location>
        <begin position="23"/>
        <end position="2089"/>
    </location>
</feature>
<evidence type="ECO:0000256" key="7">
    <source>
        <dbReference type="SAM" id="SignalP"/>
    </source>
</evidence>
<dbReference type="InterPro" id="IPR044925">
    <property type="entry name" value="His-Me_finger_sf"/>
</dbReference>
<dbReference type="PROSITE" id="PS50835">
    <property type="entry name" value="IG_LIKE"/>
    <property type="match status" value="14"/>
</dbReference>
<evidence type="ECO:0000313" key="10">
    <source>
        <dbReference type="Proteomes" id="UP001497472"/>
    </source>
</evidence>
<feature type="domain" description="Ig-like" evidence="8">
    <location>
        <begin position="509"/>
        <end position="582"/>
    </location>
</feature>
<feature type="signal peptide" evidence="7">
    <location>
        <begin position="1"/>
        <end position="22"/>
    </location>
</feature>
<dbReference type="Gene3D" id="3.40.50.410">
    <property type="entry name" value="von Willebrand factor, type A domain"/>
    <property type="match status" value="1"/>
</dbReference>
<dbReference type="Pfam" id="PF07679">
    <property type="entry name" value="I-set"/>
    <property type="match status" value="5"/>
</dbReference>
<dbReference type="Proteomes" id="UP001497472">
    <property type="component" value="Unassembled WGS sequence"/>
</dbReference>
<feature type="domain" description="Ig-like" evidence="8">
    <location>
        <begin position="788"/>
        <end position="869"/>
    </location>
</feature>
<feature type="domain" description="Ig-like" evidence="8">
    <location>
        <begin position="420"/>
        <end position="501"/>
    </location>
</feature>
<feature type="domain" description="Ig-like" evidence="8">
    <location>
        <begin position="877"/>
        <end position="950"/>
    </location>
</feature>
<keyword evidence="2" id="KW-0964">Secreted</keyword>
<evidence type="ECO:0000256" key="4">
    <source>
        <dbReference type="ARBA" id="ARBA00023157"/>
    </source>
</evidence>
<evidence type="ECO:0000256" key="3">
    <source>
        <dbReference type="ARBA" id="ARBA00022729"/>
    </source>
</evidence>
<dbReference type="InterPro" id="IPR003598">
    <property type="entry name" value="Ig_sub2"/>
</dbReference>